<dbReference type="Pfam" id="PF01351">
    <property type="entry name" value="RNase_HII"/>
    <property type="match status" value="1"/>
</dbReference>
<name>A0A6M8J5S6_9ACTN</name>
<dbReference type="EC" id="3.1.26.4" evidence="6 14"/>
<dbReference type="PANTHER" id="PTHR10954:SF18">
    <property type="entry name" value="RIBONUCLEASE HII"/>
    <property type="match status" value="1"/>
</dbReference>
<dbReference type="GO" id="GO:0003723">
    <property type="term" value="F:RNA binding"/>
    <property type="evidence" value="ECO:0007669"/>
    <property type="project" value="UniProtKB-UniRule"/>
</dbReference>
<evidence type="ECO:0000256" key="11">
    <source>
        <dbReference type="ARBA" id="ARBA00022759"/>
    </source>
</evidence>
<dbReference type="InterPro" id="IPR022898">
    <property type="entry name" value="RNase_HII"/>
</dbReference>
<evidence type="ECO:0000256" key="12">
    <source>
        <dbReference type="ARBA" id="ARBA00022801"/>
    </source>
</evidence>
<reference evidence="18" key="1">
    <citation type="submission" date="2020-05" db="EMBL/GenBank/DDBJ databases">
        <title>Novel species in genus Nocardioides.</title>
        <authorList>
            <person name="Zhang G."/>
        </authorList>
    </citation>
    <scope>NUCLEOTIDE SEQUENCE [LARGE SCALE GENOMIC DNA]</scope>
    <source>
        <strain evidence="18">zg-1050</strain>
    </source>
</reference>
<comment type="cofactor">
    <cofactor evidence="2">
        <name>Mg(2+)</name>
        <dbReference type="ChEBI" id="CHEBI:18420"/>
    </cofactor>
</comment>
<sequence>MTQSLAQIKDALKGVQGLQLEELLAVHADDPRKGVQAAVAAGRRRLQREDAERQRLEGLYRYEAELAGQRAASVVLGLDEVGRGPIAGPLTVAGVVLPAEPRIAGLNDSKQVRPEARESIAACVRQRAHAVTVQFIEPEQIDAVGMAAALRVAFSRAIEDIEAQGIVPDLVLLDGNALRIDRRECNVVKGDARCASIAAASIVAKVARDDLMVREARRYPAYGFDENKGYGSPAHIEAIRREGLCPIHRRSFCRSFVQG</sequence>
<dbReference type="PROSITE" id="PS51975">
    <property type="entry name" value="RNASE_H_2"/>
    <property type="match status" value="1"/>
</dbReference>
<dbReference type="NCBIfam" id="NF000594">
    <property type="entry name" value="PRK00015.1-1"/>
    <property type="match status" value="1"/>
</dbReference>
<dbReference type="GO" id="GO:0005737">
    <property type="term" value="C:cytoplasm"/>
    <property type="evidence" value="ECO:0007669"/>
    <property type="project" value="UniProtKB-SubCell"/>
</dbReference>
<evidence type="ECO:0000256" key="6">
    <source>
        <dbReference type="ARBA" id="ARBA00012180"/>
    </source>
</evidence>
<dbReference type="GO" id="GO:0043137">
    <property type="term" value="P:DNA replication, removal of RNA primer"/>
    <property type="evidence" value="ECO:0007669"/>
    <property type="project" value="TreeGrafter"/>
</dbReference>
<keyword evidence="12 14" id="KW-0378">Hydrolase</keyword>
<evidence type="ECO:0000256" key="4">
    <source>
        <dbReference type="ARBA" id="ARBA00004496"/>
    </source>
</evidence>
<dbReference type="KEGG" id="bwa:HLV38_00780"/>
<dbReference type="EMBL" id="CP053716">
    <property type="protein sequence ID" value="QKF06819.1"/>
    <property type="molecule type" value="Genomic_DNA"/>
</dbReference>
<proteinExistence type="inferred from homology"/>
<evidence type="ECO:0000256" key="7">
    <source>
        <dbReference type="ARBA" id="ARBA00019179"/>
    </source>
</evidence>
<dbReference type="GO" id="GO:0032299">
    <property type="term" value="C:ribonuclease H2 complex"/>
    <property type="evidence" value="ECO:0007669"/>
    <property type="project" value="TreeGrafter"/>
</dbReference>
<evidence type="ECO:0000256" key="13">
    <source>
        <dbReference type="ARBA" id="ARBA00023211"/>
    </source>
</evidence>
<comment type="function">
    <text evidence="3 14 16">Endonuclease that specifically degrades the RNA of RNA-DNA hybrids.</text>
</comment>
<evidence type="ECO:0000256" key="3">
    <source>
        <dbReference type="ARBA" id="ARBA00004065"/>
    </source>
</evidence>
<gene>
    <name evidence="14" type="primary">rnhB</name>
    <name evidence="17" type="ORF">HLV38_00780</name>
</gene>
<keyword evidence="8 14" id="KW-0963">Cytoplasm</keyword>
<keyword evidence="9 14" id="KW-0540">Nuclease</keyword>
<dbReference type="Proteomes" id="UP000503297">
    <property type="component" value="Chromosome"/>
</dbReference>
<evidence type="ECO:0000256" key="1">
    <source>
        <dbReference type="ARBA" id="ARBA00000077"/>
    </source>
</evidence>
<evidence type="ECO:0000256" key="10">
    <source>
        <dbReference type="ARBA" id="ARBA00022723"/>
    </source>
</evidence>
<feature type="binding site" evidence="14 15">
    <location>
        <position position="80"/>
    </location>
    <ligand>
        <name>a divalent metal cation</name>
        <dbReference type="ChEBI" id="CHEBI:60240"/>
    </ligand>
</feature>
<protein>
    <recommendedName>
        <fullName evidence="7 14">Ribonuclease HII</fullName>
        <shortName evidence="14">RNase HII</shortName>
        <ecNumber evidence="6 14">3.1.26.4</ecNumber>
    </recommendedName>
</protein>
<evidence type="ECO:0000256" key="8">
    <source>
        <dbReference type="ARBA" id="ARBA00022490"/>
    </source>
</evidence>
<evidence type="ECO:0000313" key="18">
    <source>
        <dbReference type="Proteomes" id="UP000503297"/>
    </source>
</evidence>
<organism evidence="17 18">
    <name type="scientific">Berryella wangjianweii</name>
    <dbReference type="NCBI Taxonomy" id="2734634"/>
    <lineage>
        <taxon>Bacteria</taxon>
        <taxon>Bacillati</taxon>
        <taxon>Actinomycetota</taxon>
        <taxon>Coriobacteriia</taxon>
        <taxon>Eggerthellales</taxon>
        <taxon>Eggerthellaceae</taxon>
        <taxon>Berryella</taxon>
    </lineage>
</organism>
<evidence type="ECO:0000256" key="15">
    <source>
        <dbReference type="PROSITE-ProRule" id="PRU01319"/>
    </source>
</evidence>
<dbReference type="GO" id="GO:0006298">
    <property type="term" value="P:mismatch repair"/>
    <property type="evidence" value="ECO:0007669"/>
    <property type="project" value="TreeGrafter"/>
</dbReference>
<evidence type="ECO:0000256" key="5">
    <source>
        <dbReference type="ARBA" id="ARBA00007383"/>
    </source>
</evidence>
<dbReference type="HAMAP" id="MF_00052_B">
    <property type="entry name" value="RNase_HII_B"/>
    <property type="match status" value="1"/>
</dbReference>
<evidence type="ECO:0000256" key="9">
    <source>
        <dbReference type="ARBA" id="ARBA00022722"/>
    </source>
</evidence>
<keyword evidence="11 14" id="KW-0255">Endonuclease</keyword>
<comment type="catalytic activity">
    <reaction evidence="1 14 15 16">
        <text>Endonucleolytic cleavage to 5'-phosphomonoester.</text>
        <dbReference type="EC" id="3.1.26.4"/>
    </reaction>
</comment>
<dbReference type="PANTHER" id="PTHR10954">
    <property type="entry name" value="RIBONUCLEASE H2 SUBUNIT A"/>
    <property type="match status" value="1"/>
</dbReference>
<dbReference type="InterPro" id="IPR001352">
    <property type="entry name" value="RNase_HII/HIII"/>
</dbReference>
<accession>A0A6M8J5S6</accession>
<feature type="binding site" evidence="14 15">
    <location>
        <position position="79"/>
    </location>
    <ligand>
        <name>a divalent metal cation</name>
        <dbReference type="ChEBI" id="CHEBI:60240"/>
    </ligand>
</feature>
<dbReference type="SUPFAM" id="SSF53098">
    <property type="entry name" value="Ribonuclease H-like"/>
    <property type="match status" value="1"/>
</dbReference>
<dbReference type="NCBIfam" id="NF000595">
    <property type="entry name" value="PRK00015.1-3"/>
    <property type="match status" value="1"/>
</dbReference>
<comment type="similarity">
    <text evidence="5 14 16">Belongs to the RNase HII family.</text>
</comment>
<feature type="binding site" evidence="14 15">
    <location>
        <position position="174"/>
    </location>
    <ligand>
        <name>a divalent metal cation</name>
        <dbReference type="ChEBI" id="CHEBI:60240"/>
    </ligand>
</feature>
<comment type="cofactor">
    <cofactor evidence="14 15">
        <name>Mn(2+)</name>
        <dbReference type="ChEBI" id="CHEBI:29035"/>
    </cofactor>
    <cofactor evidence="14 15">
        <name>Mg(2+)</name>
        <dbReference type="ChEBI" id="CHEBI:18420"/>
    </cofactor>
    <text evidence="14 15">Manganese or magnesium. Binds 1 divalent metal ion per monomer in the absence of substrate. May bind a second metal ion after substrate binding.</text>
</comment>
<keyword evidence="10 14" id="KW-0479">Metal-binding</keyword>
<comment type="subcellular location">
    <subcellularLocation>
        <location evidence="4 14">Cytoplasm</location>
    </subcellularLocation>
</comment>
<dbReference type="RefSeq" id="WP_172165322.1">
    <property type="nucleotide sequence ID" value="NZ_CP053716.1"/>
</dbReference>
<dbReference type="InterPro" id="IPR024567">
    <property type="entry name" value="RNase_HII/HIII_dom"/>
</dbReference>
<dbReference type="InterPro" id="IPR036397">
    <property type="entry name" value="RNaseH_sf"/>
</dbReference>
<dbReference type="GO" id="GO:0004523">
    <property type="term" value="F:RNA-DNA hybrid ribonuclease activity"/>
    <property type="evidence" value="ECO:0007669"/>
    <property type="project" value="UniProtKB-UniRule"/>
</dbReference>
<evidence type="ECO:0000256" key="16">
    <source>
        <dbReference type="RuleBase" id="RU003515"/>
    </source>
</evidence>
<evidence type="ECO:0000256" key="14">
    <source>
        <dbReference type="HAMAP-Rule" id="MF_00052"/>
    </source>
</evidence>
<dbReference type="InterPro" id="IPR012337">
    <property type="entry name" value="RNaseH-like_sf"/>
</dbReference>
<dbReference type="CDD" id="cd07182">
    <property type="entry name" value="RNase_HII_bacteria_HII_like"/>
    <property type="match status" value="1"/>
</dbReference>
<dbReference type="GO" id="GO:0030145">
    <property type="term" value="F:manganese ion binding"/>
    <property type="evidence" value="ECO:0007669"/>
    <property type="project" value="UniProtKB-UniRule"/>
</dbReference>
<dbReference type="Gene3D" id="3.30.420.10">
    <property type="entry name" value="Ribonuclease H-like superfamily/Ribonuclease H"/>
    <property type="match status" value="1"/>
</dbReference>
<evidence type="ECO:0000256" key="2">
    <source>
        <dbReference type="ARBA" id="ARBA00001946"/>
    </source>
</evidence>
<keyword evidence="18" id="KW-1185">Reference proteome</keyword>
<dbReference type="AlphaFoldDB" id="A0A6M8J5S6"/>
<evidence type="ECO:0000313" key="17">
    <source>
        <dbReference type="EMBL" id="QKF06819.1"/>
    </source>
</evidence>
<keyword evidence="13 14" id="KW-0464">Manganese</keyword>